<evidence type="ECO:0000256" key="1">
    <source>
        <dbReference type="ARBA" id="ARBA00023224"/>
    </source>
</evidence>
<evidence type="ECO:0000256" key="3">
    <source>
        <dbReference type="PROSITE-ProRule" id="PRU00284"/>
    </source>
</evidence>
<dbReference type="InterPro" id="IPR003660">
    <property type="entry name" value="HAMP_dom"/>
</dbReference>
<dbReference type="CDD" id="cd06225">
    <property type="entry name" value="HAMP"/>
    <property type="match status" value="2"/>
</dbReference>
<evidence type="ECO:0000256" key="4">
    <source>
        <dbReference type="SAM" id="Coils"/>
    </source>
</evidence>
<evidence type="ECO:0000313" key="8">
    <source>
        <dbReference type="EMBL" id="MCU4751710.1"/>
    </source>
</evidence>
<protein>
    <submittedName>
        <fullName evidence="8">Methyl-accepting chemotaxis protein</fullName>
    </submittedName>
</protein>
<dbReference type="GO" id="GO:0016020">
    <property type="term" value="C:membrane"/>
    <property type="evidence" value="ECO:0007669"/>
    <property type="project" value="InterPro"/>
</dbReference>
<feature type="domain" description="HAMP" evidence="7">
    <location>
        <begin position="307"/>
        <end position="359"/>
    </location>
</feature>
<feature type="coiled-coil region" evidence="4">
    <location>
        <begin position="351"/>
        <end position="381"/>
    </location>
</feature>
<dbReference type="PROSITE" id="PS50111">
    <property type="entry name" value="CHEMOTAXIS_TRANSDUC_2"/>
    <property type="match status" value="1"/>
</dbReference>
<dbReference type="SMART" id="SM00283">
    <property type="entry name" value="MA"/>
    <property type="match status" value="1"/>
</dbReference>
<dbReference type="PANTHER" id="PTHR32089:SF112">
    <property type="entry name" value="LYSOZYME-LIKE PROTEIN-RELATED"/>
    <property type="match status" value="1"/>
</dbReference>
<dbReference type="RefSeq" id="WP_342807763.1">
    <property type="nucleotide sequence ID" value="NZ_JAOPJZ010000003.1"/>
</dbReference>
<evidence type="ECO:0000313" key="9">
    <source>
        <dbReference type="Proteomes" id="UP001321047"/>
    </source>
</evidence>
<keyword evidence="1 3" id="KW-0807">Transducer</keyword>
<keyword evidence="5" id="KW-0812">Transmembrane</keyword>
<keyword evidence="9" id="KW-1185">Reference proteome</keyword>
<feature type="domain" description="HAMP" evidence="7">
    <location>
        <begin position="380"/>
        <end position="433"/>
    </location>
</feature>
<keyword evidence="4" id="KW-0175">Coiled coil</keyword>
<dbReference type="SMART" id="SM00304">
    <property type="entry name" value="HAMP"/>
    <property type="match status" value="2"/>
</dbReference>
<name>A0AAP2Z7X3_9EURY</name>
<dbReference type="GO" id="GO:0007165">
    <property type="term" value="P:signal transduction"/>
    <property type="evidence" value="ECO:0007669"/>
    <property type="project" value="UniProtKB-KW"/>
</dbReference>
<evidence type="ECO:0000256" key="5">
    <source>
        <dbReference type="SAM" id="Phobius"/>
    </source>
</evidence>
<proteinExistence type="inferred from homology"/>
<evidence type="ECO:0000259" key="7">
    <source>
        <dbReference type="PROSITE" id="PS50885"/>
    </source>
</evidence>
<dbReference type="Pfam" id="PF00015">
    <property type="entry name" value="MCPsignal"/>
    <property type="match status" value="1"/>
</dbReference>
<sequence>MSLLARLVPNAIRRRYLLKFVISILAVTLVIGAVGAVSYTEIDRTVRADSTDQLASTAELQAEGIGDWVETMRVQTRTTSTDSTLRSDDTQEVQGAIVEMQARLSVDVRAIHVVDTDSGAVETSTNAQMRGATLEEIDEPWTDTDFASELAAEESVWNTDSAYESSTLGDQVMAFASPVTERDDRVVVLIGTLEYRVNQLDQPGAASSTIIVDAEGDGVLLSDETAFDAADVDDEAVGAALGGRMSVAEEGNYVRAYVPVADTQWVAVSSVPTEAAYGVATDVGQYVAAMLAVSLIGLGLVGVVLGRQTVGPLTRLRDRAAEMEGGNLEVDLETDRIDEIGQLFDGFDSMRTSLRTQIQEAENARREAETARAESEAMTRHLEAKADEYRTVMDDCAGGDLTRRLDAESESEAMTDIALAFNAMVDELEETTAHVKEFAYEVATASEEVTASSEEVRSASEQVTGSVQEISDGADRQHEELEAVSSEMDGLSTTTEEIAASSNRVADLAARTAETGRGGRAAAQEAIEGLAEIEAESNDAVDAISALEAEMRQIDELVEFISDIARETNMLALNANIEASRGGGNAQNGDGFAVVASQVKELAADAKETAEDIETRIDRINDQTDETAAEIEGTAERIAAHSDSIENAVTALDEIAGYAQRTNDGVQEISAATEEQAASTQEVVAMVSSATQIAETTSRESQHVAAAAEEQTSALSEVSSSASSLADQAAHLSEALEKFETDASRGDIGGVSGLKDVETDAVDFEFDETAVPEAEGSADEDGAVDNAVDEAFRFGDNSGNQ</sequence>
<dbReference type="PROSITE" id="PS50885">
    <property type="entry name" value="HAMP"/>
    <property type="match status" value="2"/>
</dbReference>
<dbReference type="Proteomes" id="UP001321047">
    <property type="component" value="Unassembled WGS sequence"/>
</dbReference>
<feature type="coiled-coil region" evidence="4">
    <location>
        <begin position="596"/>
        <end position="630"/>
    </location>
</feature>
<feature type="domain" description="Methyl-accepting transducer" evidence="6">
    <location>
        <begin position="452"/>
        <end position="691"/>
    </location>
</feature>
<evidence type="ECO:0000259" key="6">
    <source>
        <dbReference type="PROSITE" id="PS50111"/>
    </source>
</evidence>
<dbReference type="Gene3D" id="6.10.250.1910">
    <property type="match status" value="1"/>
</dbReference>
<feature type="transmembrane region" description="Helical" evidence="5">
    <location>
        <begin position="16"/>
        <end position="39"/>
    </location>
</feature>
<dbReference type="AlphaFoldDB" id="A0AAP2Z7X3"/>
<organism evidence="8 9">
    <name type="scientific">Natronosalvus hydrolyticus</name>
    <dbReference type="NCBI Taxonomy" id="2979988"/>
    <lineage>
        <taxon>Archaea</taxon>
        <taxon>Methanobacteriati</taxon>
        <taxon>Methanobacteriota</taxon>
        <taxon>Stenosarchaea group</taxon>
        <taxon>Halobacteria</taxon>
        <taxon>Halobacteriales</taxon>
        <taxon>Natrialbaceae</taxon>
        <taxon>Natronosalvus</taxon>
    </lineage>
</organism>
<gene>
    <name evidence="8" type="ORF">OB919_06905</name>
</gene>
<accession>A0AAP2Z7X3</accession>
<dbReference type="EMBL" id="JAOPJZ010000003">
    <property type="protein sequence ID" value="MCU4751710.1"/>
    <property type="molecule type" value="Genomic_DNA"/>
</dbReference>
<dbReference type="Gene3D" id="1.10.287.950">
    <property type="entry name" value="Methyl-accepting chemotaxis protein"/>
    <property type="match status" value="1"/>
</dbReference>
<comment type="caution">
    <text evidence="8">The sequence shown here is derived from an EMBL/GenBank/DDBJ whole genome shotgun (WGS) entry which is preliminary data.</text>
</comment>
<reference evidence="8 9" key="1">
    <citation type="submission" date="2022-09" db="EMBL/GenBank/DDBJ databases">
        <title>Enrichment on poylsaccharides allowed isolation of novel metabolic and taxonomic groups of Haloarchaea.</title>
        <authorList>
            <person name="Sorokin D.Y."/>
            <person name="Elcheninov A.G."/>
            <person name="Khizhniak T.V."/>
            <person name="Kolganova T.V."/>
            <person name="Kublanov I.V."/>
        </authorList>
    </citation>
    <scope>NUCLEOTIDE SEQUENCE [LARGE SCALE GENOMIC DNA]</scope>
    <source>
        <strain evidence="8 9">AArc-curdl1</strain>
    </source>
</reference>
<dbReference type="InterPro" id="IPR004089">
    <property type="entry name" value="MCPsignal_dom"/>
</dbReference>
<keyword evidence="5" id="KW-1133">Transmembrane helix</keyword>
<evidence type="ECO:0000256" key="2">
    <source>
        <dbReference type="ARBA" id="ARBA00029447"/>
    </source>
</evidence>
<keyword evidence="5" id="KW-0472">Membrane</keyword>
<dbReference type="Pfam" id="PF00672">
    <property type="entry name" value="HAMP"/>
    <property type="match status" value="1"/>
</dbReference>
<dbReference type="SUPFAM" id="SSF58104">
    <property type="entry name" value="Methyl-accepting chemotaxis protein (MCP) signaling domain"/>
    <property type="match status" value="1"/>
</dbReference>
<comment type="similarity">
    <text evidence="2">Belongs to the methyl-accepting chemotaxis (MCP) protein family.</text>
</comment>
<dbReference type="PANTHER" id="PTHR32089">
    <property type="entry name" value="METHYL-ACCEPTING CHEMOTAXIS PROTEIN MCPB"/>
    <property type="match status" value="1"/>
</dbReference>
<dbReference type="SUPFAM" id="SSF158472">
    <property type="entry name" value="HAMP domain-like"/>
    <property type="match status" value="1"/>
</dbReference>